<dbReference type="GO" id="GO:0045110">
    <property type="term" value="P:intermediate filament bundle assembly"/>
    <property type="evidence" value="ECO:0007669"/>
    <property type="project" value="TreeGrafter"/>
</dbReference>
<dbReference type="GO" id="GO:0045095">
    <property type="term" value="C:keratin filament"/>
    <property type="evidence" value="ECO:0007669"/>
    <property type="project" value="TreeGrafter"/>
</dbReference>
<dbReference type="GO" id="GO:0016020">
    <property type="term" value="C:membrane"/>
    <property type="evidence" value="ECO:0007669"/>
    <property type="project" value="TreeGrafter"/>
</dbReference>
<evidence type="ECO:0000256" key="4">
    <source>
        <dbReference type="ARBA" id="ARBA00022737"/>
    </source>
</evidence>
<dbReference type="PANTHER" id="PTHR23169:SF21">
    <property type="entry name" value="EPIPLAKIN"/>
    <property type="match status" value="1"/>
</dbReference>
<keyword evidence="8" id="KW-1185">Reference proteome</keyword>
<evidence type="ECO:0000256" key="6">
    <source>
        <dbReference type="ARBA" id="ARBA00023054"/>
    </source>
</evidence>
<proteinExistence type="inferred from homology"/>
<evidence type="ECO:0000256" key="1">
    <source>
        <dbReference type="ARBA" id="ARBA00004282"/>
    </source>
</evidence>
<dbReference type="GO" id="GO:0042060">
    <property type="term" value="P:wound healing"/>
    <property type="evidence" value="ECO:0007669"/>
    <property type="project" value="TreeGrafter"/>
</dbReference>
<dbReference type="InterPro" id="IPR035915">
    <property type="entry name" value="Plakin_repeat_sf"/>
</dbReference>
<keyword evidence="6" id="KW-0175">Coiled coil</keyword>
<dbReference type="GO" id="GO:0042995">
    <property type="term" value="C:cell projection"/>
    <property type="evidence" value="ECO:0007669"/>
    <property type="project" value="UniProtKB-SubCell"/>
</dbReference>
<dbReference type="GO" id="GO:1990254">
    <property type="term" value="F:keratin filament binding"/>
    <property type="evidence" value="ECO:0007669"/>
    <property type="project" value="TreeGrafter"/>
</dbReference>
<keyword evidence="3" id="KW-0597">Phosphoprotein</keyword>
<evidence type="ECO:0000256" key="3">
    <source>
        <dbReference type="ARBA" id="ARBA00022553"/>
    </source>
</evidence>
<comment type="similarity">
    <text evidence="2">Belongs to the plakin or cytolinker family.</text>
</comment>
<sequence>MPAQENGSSQGLVAGVYLKHSNETITIYQALKKRLLKPGTCLALLEAQAATGGIIDPVKNRTWSVEDAVKEGIVGHEMKEKLQLAERAITGYTDPYTNQQISLFQAVQKDVIPKEYGVRLLEAQISAKGIYDPIEKCYLTEEQAYGKGHYDKDVFRDQMDALKVFYDPNSQENLTYASLMKKCNVAPETGLLLFPIYITFKGLRRGVTSVELLASKIIDQQTFENLHKGKTTTQDVMLMETVKEYLEGKKSIGGVAVLSTNKKMSIYQAMRQGIIMPGSALILLEAQAATGFMIDPVENMTYSVDEAIKQKLVGPEYHAKLLAAERAVTGYKDPYTEETISLFQALKKELIVKKHGIRLLEAQIATGGIIDPINSHRVPVDVAYKRGFFDEEMNAILEDPGDDTKGFFDPNTKDNLTYLQLLDRCVIDPSTGLTLLPIHDPSSSLNHTFIGYDIKKVFKSVEVKVACGKYMGMKVSLWELLMSEYFTEQQRQDFIQQYRNKTLTIEMIVTKVLDIIEHSVKTANVVFEGIREKVTANQLAEADIITEHDLEDLREGKKTVKDVTENESVQIYLQGKPSIAGVLLPDSQVMSIYQARQKGILRPGTSLVLLEAQAATGFVIDPIANQKFSVGDAVKARVVGVDLHAKLSSAEKAVTGYQDPYTGKKISLFQAMQKDLIVKDHGIRLLEAQIATGGIIDPVNSHRIPVHIAYKRGYFDTEMNQILSDPTDDTKGFFDPNTHENLTYMQLMSRCVTDQSTGLCLLTIKGNDKRVKIGGSTKEAFETMYVSVRYGRFSNKKVTLWDLINSEYLSEEKRQELLKHYKSKTITIEEIMTVILEIIESKEVRRNADLSVDGLRGKVSILELQNLGIIDEKTYKNLLEGKLTIKDLTETATVRNFLSGTSCIAGVILQKSNQKMSIYQAKKEGYLTPGTALCLLEAQAATGFIIDPIQNKKLTVEEALKQKVIVPELYEKLLAAEKAVTGYKDPYTGKTISIFEAIKKDLIVKQHGIRLLEAQIATGGIIDPLTCLHLPLEVAFRKGYFDADLNEILANQSDDTKGFFDPTTQENLTYMEMLARCIKDSNTGLFLLPFNEKGKTQEKSQKLLSDAEIKEEFEKNKVAIPVGRFSGKSLSLWEVIHSVYITEEQRQQYFEGYRLGKMNIKDVVSIVTKTIETLEQKESTSQTTMGLRKHVSVQQLHDSGIIDTQTYKELLHGLRRQVSASQLFEAKIISKEMMSKLINNEVDDEDINKMESIQKYLGATNCIAGVYVQSTKQTMSIFEARNKGLLTPGTTLVLLEAQAATGFMIDPVKNKKLSVEQAVAEGVVGMEWKSKLLSAERAVTGYTDPYTGKTISLFQALKKDLIVKDHGIRLLEAQIATGGIIDPVHSHRVPVEVAYQRGYFDEEMNKILSDPDDDTKGFFDPNTQENLTYLQLVERCVRDSNTGLSLLVIAKKGEYYFFIDEHTKNILKSTTTMKAGGKFQGQLVTLWDLLHSNYITEEKRRELVEQFKSGTITIEKFLEIVLTLVSQKSGTSTQTITTTTTTTTTKTSQNQKFQGIRKDVTADDLLQGKVIDEKIYKDLTSGKVTVDHVSQMDSVRKYLKGTNSIAGVFVQSTKQTLSISEAKNKGLLTPGTSLILLEAQAATGFMVDPVKNKKLSVEQAVAEGLVGAEWKNKLLSAERAVTGYTDPNTGNIISLFQALKKDLIVKDHGIRLLEAQIATGGIIDPVHSHRVPVEVAYQRGYFDEEMNKILSDPDDDTKGFFDPNTQENLTYSQLVERCVRDPNTGLSLLVIAKKGEYYFFIDEHTKNILKTTTTTKAGGKFQGQLVTLWDLLYSNYITEEKRRELVEQFKSGTITIEKFLEIVLTLVSQKSGTSTQTITTTTTTTTTETSQNQKFQGIRKDVTADELLQGKVIDEKIYKDLTSGKVTVDHVSQMDSVRKYLKGTNSIAGVFVQSTKQTMSISEAKNKGLLTPGTSLILLEAQAATGFMVDPVKNKKLSVEQAVAEGLVGAEWKNKLLSAERAVTGYTDPNTGNIISLFQALKNDLIVKDHGIRLLEAQIATGGIIDPVHSHRVPVEVAYQRGYFDEEMNKILSDPDDDTKGFFDPNTQENLTYSQLVERCVRDPNTGLSLLVIAKKGEYYFFIDEHTKNILKTTTTTKAGGKFQGQLVTLWDLLHSNYMTEEKRRELVEQFKSGTITIEKFLEIVLTLVSQKSGTSTQTITTATTTTTTETSQNQKFQGIRKDVTADDLLQGKVIDEKIYKDLTSGKVTVDHVSQMDSVRKYLKGTNSIAGVFVQSTKQTLSISEAKNKGLLTPGTSLILLEAQAATGFMVDPVKNKKLSVEQAVAEGLVGAEWKNKLLSAERAVTGYTDPNTGNIISLFQALKNDLIVKDHGIRLLEAQIATGGIIDPVHSHRVPVEVAYQRGYFDEEMNKILSDPDDDTKGFFDPNTQENLTYSQLVERCVRDPNTGLSLLVIAKKGEYYFFIDEHTKNILKTTTTTKAGGKFQGQLVTLWDLLHSNYMTEEKRRELVEQFKSGTITIEKFLEIVLTLVSQKSGTSTQTITTTTTTTTTETSQNQKFQGIRKDVTAADLLQGKVIDEKIYKDLTSGKVTVDHVSQMDSVRKYLKGTNSIAGVFVQSTKQTMSISEAKNKGLLTPGTSLVLLEAQAATGFMVDPVKNKKLSVEQAVAEGLVGAEWKNKLLSAERAVTGYTDPNTGNIISLFQALKKDLIVKDHGIRLLEAQIATGGIIDPVHSHRVPVEVAYQRGYFDEEMNKILSDPDDDTKGFFDPNTQENLTYSQLVERCVRDPNTGLSLLVIAKKGEYYFFIDEHTKNILKTTTTTKAGGKFQGQLVTLWDLLHSNYMTEEKRRELVEQFKSGTITIEKFLEIVLTLVSQKSGTSTQTITTTTTTETSQNQKFQGIRKDVTADELLQGKVIDEKIYKDLTSGKVTVDHVSQMDSVRKYLKGTNSIAGVFVQSTKQTMSISEAKNKGLLTPGTSLILLEAQAATGFMVDPVKNKKLSVEQAVAEGLVGAEWKNKLLSAERAVTGYTDPNTGNIISLFQALKNDLIVKDHGIRLLEAQIATGGIIDPVHSHRVPVEVAYQRGYFDEEMNKILSDPDDDTKGFFDPNTQENLTYSQLVERCVRDPNTGLSLLVIAKKGEYYFFIDEHTKNILKTTTTTKAGGKFQGQLVTLWDLLHSNYMTEEKRRELVEQFKSGTITIEKFLEIVLTLVSQKSGTSTQTITTATTTTTTETSQNQKFQGIRKDVTADDLLQGKVIDEKIYKDLTSGKVTVDHVSQMDSVRKYLKGTNSIAGVFVQSTKQTLSISEAKNKGLLTPGTSLILLEAQAATGFMVDPVKNKKLSVEQAVAEGLVGAEWKNKLLSAERAVTGYTDPNTGNIISLFQALKNDLIVKDHGIRLLEAQIATGGIIDPVHSHRVPVEVAYQRGYFDEEMNKILSDPDDDTKGFFDPNTQENLTYSQLVERCVRDPNTGLSLLVIAKKGEYYFFIDEHTKNILKTTTTTKAGGKFQGQLVTLWDLLHSNYMTEEKRRELVEQFKSGTITIEKFLEIVLTLVSQKSGTSTQTITTTTTTTTTETSQNQKFQGIRKDVTAADLLQGKVIDEKIYKDLTSGKVTVDHVSQMDSVRKYLKGTNSIAGVFVQSTKQTMSISEAKNKGLLTPGTSLVLLEAQAATGFMVDPVKNKKLSVEQAVAEGLVGAEWKNKLLSAERAVTGYTDPNTGNIISLFQALKKDLIVKDHGIRLLEAQIATGGIIDPVHSHRVPVEVAYQRGYFDEEMNKILSDPDDDTKGFFDPNTQENLTYSQLVERCVRDPNTGLSLLVIAKKGEYYFFIDEHTKNILKTTTTTKAGGKFQGQLVTLWDLLHSNYMTEEKRRELVEQFKSGTITIEKFLEIVLTLVSQKSGTSTQTITTTTTTETSQNQKFQGIRKDVTADELLQGKVIDEKIYKDLTSGKVTVDHVSQMDSVRKYLKGTNSIAGVFVQSTKQTMSISEAKNKGLLTPGTSLVLLEAQAATGFMVDPVKNKKLSVEQAVAEGLVGAEWKNKLLSAERAVTGYTDPNTGNIISLFQALKKDLIVKDHGIRLLEAQIATGGIIDPVHSHRVPVEVAYQRGYFDEEMNKILSDPDDDTKGFFDPNTQENLTYSQLVERCVRDPNTGLSLLVIAKKGEYYFFIDEHTKNILKTTTTTKAGGKFQGQLVTLWDLLHSNYMTEEKRRELVEQFKSGTITIEKFLEIVLTLVSQKSGTSTQTITTTTTTETSQNQKFQGIRKDVTADELLQGKVIDEKIYKDLTSGKVTVDHVSQMDSVRKYLKGTNSIAGVFVQSTKQTMSISEAKNKGLLTPGTSLVLLEAQAATGFMVDPVKNKKLSVEQAVAEGLVGAEWKNKLLSAERAVTGYTDPNTGNIISLFQALKKDLIVKDHGIRLLEAQIATGGIIDPVHSHRVPVEVAYQRGYFDEEMNKILSDPDDDTKGFFDPNTQENLTYSQLVERCVRDPNTGLSLLVIAKKGEYYFFIDEHTKNILKTTTTTKAGGKFQGQLVTLWDLLHSNYMTEEKRRELVEQFKSGTITIEKFLEIVLTLVSQKSGTSTQTITTTTTTTTTETSQNQKFQGIRKDVTADDLLQGKVIDEKIYKDLTSGKVTVDHVSQMDSVRKYLKGTNSIAGVFVQSTKQTMSISEAKNKGLLTPGTSLVLLEAQAATGFMVDPVKNKKLSVEQAVAEGLVGAEWKNKLLSAERAVTGYTDPNTGNIISLFQALKKDLIVKDHGIRLLEAQIATGGIIDPVHSHRVPVEVAYQRGYFDEEMNKILSDPDDDTKGFFDPNTQENLTYSQLVERCVRDPNTGLSLLVIAKKGEYYFFIDEHTKNILKTTTTTKAGGKFQGQLVTLWDLLHSNYMTEEKRRELVEQFKSGTITIEKFLEIVLTLVSQKSGTSTQTITTTTTTTTTETSQNQKFQGIRKDVTADDLLQGKVIDEKIYKDLTSGKVTVDHVSQMDSVRKYLKGTNSIAGVFVQSTKQTLSISEAKNKGLLTPGTSLILLEAQAATGFMVDPVKNKKLSVEQAVAEGLVGAEWKNKLLSAERAVTGYTDPNTGNIISLFQALKNDLIVKDHGIRLLEAQIATGGIIDPVHSHRVPVEVAYQRGYFDEEMNKILSDPDDDTKGFFDPNTQENLTYSQLVERCVRDPNTGLSLLVIAKKGEYYFFIDEHTKNILKTTTTTKAGGKFQGQLVTLWDLLHSNYMTEEKRRELVEQFKSGTITIEKFLEIVLTLVSQKSGTSTQTITTTTTTTTTETSQNQKFQGIRKDVTADDLLQGKVIDEKIYKDLTSGKVTVDHVSQMDSVRKYLKGTNSIAGVFVQSTKQTLSISEAKNKGLLTPGTSLILLEAQAATGFMVDPVKNKKLSVEQAVAEGLVGAEWKNKLLSAERAVTGYTDPNTGNIISLFQALKNDLIVKDHGIRLLEAQIATGGIIDPVHSHRVPVEVAYQRGYFDEEMNKILSDPDDDTKGFFDPNTQENLTYSQLVERCVRDPNTGLSLLVIAKKGEYYFFIDEHTKNILKTTTTTKAGGKFQGQLVTLWDLLYSNYITEEKRRELVEQFKSGTITIEKFLEIVLTLVSQKSGTSTQTITTTTTTTTTETSQNQKFQGIRKDVTADELLQGKVIDEKIYKDLTSGKVTVDHVSQMDSVRKYLKGTNSIAGVFVQSTKQTMSISEAKNKGLLTPGTSLVLLEAQAATGFMVDPVKNKKLSVEQAVAEGLVGAEWKNKLLSAERAVTGYTDPNTGNIISLFQALKKDLIVKDHGIRLLEAQIATGGIIDPVHSHHVPVEVAYQRGYFDEEMNKILSDPNDDTKGFFDPNTQENLTYSQLVERCIRDPKTGLSLLPLKK</sequence>
<dbReference type="GO" id="GO:0005198">
    <property type="term" value="F:structural molecule activity"/>
    <property type="evidence" value="ECO:0007669"/>
    <property type="project" value="TreeGrafter"/>
</dbReference>
<dbReference type="InterPro" id="IPR043197">
    <property type="entry name" value="Plakin"/>
</dbReference>
<dbReference type="GO" id="GO:0070161">
    <property type="term" value="C:anchoring junction"/>
    <property type="evidence" value="ECO:0007669"/>
    <property type="project" value="UniProtKB-SubCell"/>
</dbReference>
<dbReference type="SUPFAM" id="SSF75399">
    <property type="entry name" value="Plakin repeat"/>
    <property type="match status" value="18"/>
</dbReference>
<reference evidence="7" key="1">
    <citation type="submission" date="2023-08" db="EMBL/GenBank/DDBJ databases">
        <title>Chromosome-level Genome Assembly of mud carp (Cirrhinus molitorella).</title>
        <authorList>
            <person name="Liu H."/>
        </authorList>
    </citation>
    <scope>NUCLEOTIDE SEQUENCE</scope>
    <source>
        <strain evidence="7">Prfri</strain>
        <tissue evidence="7">Muscle</tissue>
    </source>
</reference>
<evidence type="ECO:0000313" key="8">
    <source>
        <dbReference type="Proteomes" id="UP001187343"/>
    </source>
</evidence>
<evidence type="ECO:0008006" key="9">
    <source>
        <dbReference type="Google" id="ProtNLM"/>
    </source>
</evidence>
<gene>
    <name evidence="7" type="ORF">Q8A67_015668</name>
</gene>
<name>A0AA88PTX5_9TELE</name>
<comment type="subcellular location">
    <subcellularLocation>
        <location evidence="1">Cell junction</location>
    </subcellularLocation>
</comment>
<dbReference type="GO" id="GO:0005737">
    <property type="term" value="C:cytoplasm"/>
    <property type="evidence" value="ECO:0007669"/>
    <property type="project" value="TreeGrafter"/>
</dbReference>
<evidence type="ECO:0000313" key="7">
    <source>
        <dbReference type="EMBL" id="KAK2887440.1"/>
    </source>
</evidence>
<dbReference type="SMART" id="SM00250">
    <property type="entry name" value="PLEC"/>
    <property type="match status" value="91"/>
</dbReference>
<protein>
    <recommendedName>
        <fullName evidence="9">Epiplakin</fullName>
    </recommendedName>
</protein>
<evidence type="ECO:0000256" key="5">
    <source>
        <dbReference type="ARBA" id="ARBA00022949"/>
    </source>
</evidence>
<keyword evidence="5" id="KW-0965">Cell junction</keyword>
<keyword evidence="4" id="KW-0677">Repeat</keyword>
<dbReference type="Gene3D" id="3.90.1290.10">
    <property type="entry name" value="Plakin repeat"/>
    <property type="match status" value="18"/>
</dbReference>
<dbReference type="EMBL" id="JAUYZG010000015">
    <property type="protein sequence ID" value="KAK2887440.1"/>
    <property type="molecule type" value="Genomic_DNA"/>
</dbReference>
<dbReference type="Pfam" id="PF00681">
    <property type="entry name" value="Plectin"/>
    <property type="match status" value="35"/>
</dbReference>
<accession>A0AA88PTX5</accession>
<organism evidence="7 8">
    <name type="scientific">Cirrhinus molitorella</name>
    <name type="common">mud carp</name>
    <dbReference type="NCBI Taxonomy" id="172907"/>
    <lineage>
        <taxon>Eukaryota</taxon>
        <taxon>Metazoa</taxon>
        <taxon>Chordata</taxon>
        <taxon>Craniata</taxon>
        <taxon>Vertebrata</taxon>
        <taxon>Euteleostomi</taxon>
        <taxon>Actinopterygii</taxon>
        <taxon>Neopterygii</taxon>
        <taxon>Teleostei</taxon>
        <taxon>Ostariophysi</taxon>
        <taxon>Cypriniformes</taxon>
        <taxon>Cyprinidae</taxon>
        <taxon>Labeoninae</taxon>
        <taxon>Labeonini</taxon>
        <taxon>Cirrhinus</taxon>
    </lineage>
</organism>
<evidence type="ECO:0000256" key="2">
    <source>
        <dbReference type="ARBA" id="ARBA00009109"/>
    </source>
</evidence>
<dbReference type="Proteomes" id="UP001187343">
    <property type="component" value="Unassembled WGS sequence"/>
</dbReference>
<dbReference type="InterPro" id="IPR001101">
    <property type="entry name" value="Plectin_repeat"/>
</dbReference>
<comment type="caution">
    <text evidence="7">The sequence shown here is derived from an EMBL/GenBank/DDBJ whole genome shotgun (WGS) entry which is preliminary data.</text>
</comment>
<dbReference type="PANTHER" id="PTHR23169">
    <property type="entry name" value="ENVOPLAKIN"/>
    <property type="match status" value="1"/>
</dbReference>
<dbReference type="FunFam" id="3.90.1290.10:FF:000001">
    <property type="entry name" value="Plectin a"/>
    <property type="match status" value="18"/>
</dbReference>